<dbReference type="PANTHER" id="PTHR31240:SF0">
    <property type="entry name" value="MATERNAL EFFECT EMBRYO ARREST 18"/>
    <property type="match status" value="1"/>
</dbReference>
<dbReference type="InterPro" id="IPR038136">
    <property type="entry name" value="CofD-like_dom_sf"/>
</dbReference>
<evidence type="ECO:0000313" key="2">
    <source>
        <dbReference type="Proteomes" id="UP000176938"/>
    </source>
</evidence>
<dbReference type="PANTHER" id="PTHR31240">
    <property type="entry name" value="MATERNAL EFFECT EMBRYO ARREST 18"/>
    <property type="match status" value="1"/>
</dbReference>
<dbReference type="Proteomes" id="UP000176938">
    <property type="component" value="Unassembled WGS sequence"/>
</dbReference>
<dbReference type="SUPFAM" id="SSF142338">
    <property type="entry name" value="CofD-like"/>
    <property type="match status" value="1"/>
</dbReference>
<dbReference type="AlphaFoldDB" id="A0A1F4RDF6"/>
<evidence type="ECO:0008006" key="3">
    <source>
        <dbReference type="Google" id="ProtNLM"/>
    </source>
</evidence>
<proteinExistence type="predicted"/>
<protein>
    <recommendedName>
        <fullName evidence="3">Gluconeogenesis factor</fullName>
    </recommendedName>
</protein>
<gene>
    <name evidence="1" type="ORF">A3H38_02450</name>
</gene>
<evidence type="ECO:0000313" key="1">
    <source>
        <dbReference type="EMBL" id="OGC06188.1"/>
    </source>
</evidence>
<dbReference type="Pfam" id="PF01933">
    <property type="entry name" value="CofD"/>
    <property type="match status" value="1"/>
</dbReference>
<accession>A0A1F4RDF6</accession>
<comment type="caution">
    <text evidence="1">The sequence shown here is derived from an EMBL/GenBank/DDBJ whole genome shotgun (WGS) entry which is preliminary data.</text>
</comment>
<reference evidence="1 2" key="1">
    <citation type="journal article" date="2016" name="Nat. Commun.">
        <title>Thousands of microbial genomes shed light on interconnected biogeochemical processes in an aquifer system.</title>
        <authorList>
            <person name="Anantharaman K."/>
            <person name="Brown C.T."/>
            <person name="Hug L.A."/>
            <person name="Sharon I."/>
            <person name="Castelle C.J."/>
            <person name="Probst A.J."/>
            <person name="Thomas B.C."/>
            <person name="Singh A."/>
            <person name="Wilkins M.J."/>
            <person name="Karaoz U."/>
            <person name="Brodie E.L."/>
            <person name="Williams K.H."/>
            <person name="Hubbard S.S."/>
            <person name="Banfield J.F."/>
        </authorList>
    </citation>
    <scope>NUCLEOTIDE SEQUENCE [LARGE SCALE GENOMIC DNA]</scope>
</reference>
<dbReference type="EMBL" id="METP01000024">
    <property type="protein sequence ID" value="OGC06188.1"/>
    <property type="molecule type" value="Genomic_DNA"/>
</dbReference>
<name>A0A1F4RDF6_UNCSA</name>
<organism evidence="1 2">
    <name type="scientific">candidate division WOR-1 bacterium RIFCSPLOWO2_02_FULL_46_20</name>
    <dbReference type="NCBI Taxonomy" id="1802567"/>
    <lineage>
        <taxon>Bacteria</taxon>
        <taxon>Bacillati</taxon>
        <taxon>Saganbacteria</taxon>
    </lineage>
</organism>
<dbReference type="InterPro" id="IPR002882">
    <property type="entry name" value="CofD"/>
</dbReference>
<dbReference type="Gene3D" id="3.40.50.10680">
    <property type="entry name" value="CofD-like domains"/>
    <property type="match status" value="1"/>
</dbReference>
<sequence length="383" mass="41185">MNLVFVSGGGGTRDLARALAKRAPKTAYVIGGTDDGGHTRYVRQLFPQIPGIGDWRARCLDLADDNPAATLARYRFSSAKLQQELETELRAIISGEQPLAQAVEEGSKKEELLQALASFDVQRHSAAAQLGTPFPLQGGSLGNILLTGEILLNGGAVRPGLSRFANLVGARDAVIPATLGNYHLQTTMADGRTLTGQVWFSAKDPEYLKNNTVKIRGISYRTFDYDSAGQPQNVRPATPELNPEVREAIASANAIVFAMGSFYMSIVSVLMIPGFGACVRESQAPKIMIGNPTYEPETFGLTAARMARIVIESLRSSDTSSGPDSAYLSQLLFHNSSTGEPNRIPLGKRDLLVGIEVQTLPLLNAAGKYDSEMLAEKLVSFVV</sequence>
<dbReference type="GO" id="GO:0043743">
    <property type="term" value="F:LPPG:FO 2-phospho-L-lactate transferase activity"/>
    <property type="evidence" value="ECO:0007669"/>
    <property type="project" value="InterPro"/>
</dbReference>